<name>A0A0F7UQU2_NEOCL</name>
<reference evidence="8" key="1">
    <citation type="journal article" date="2015" name="PLoS ONE">
        <title>Comprehensive Evaluation of Toxoplasma gondii VEG and Neospora caninum LIV Genomes with Tachyzoite Stage Transcriptome and Proteome Defines Novel Transcript Features.</title>
        <authorList>
            <person name="Ramaprasad A."/>
            <person name="Mourier T."/>
            <person name="Naeem R."/>
            <person name="Malas T.B."/>
            <person name="Moussa E."/>
            <person name="Panigrahi A."/>
            <person name="Vermont S.J."/>
            <person name="Otto T.D."/>
            <person name="Wastling J."/>
            <person name="Pain A."/>
        </authorList>
    </citation>
    <scope>NUCLEOTIDE SEQUENCE</scope>
    <source>
        <strain evidence="8">Liverpool</strain>
    </source>
</reference>
<feature type="compositionally biased region" description="Polar residues" evidence="7">
    <location>
        <begin position="619"/>
        <end position="630"/>
    </location>
</feature>
<feature type="compositionally biased region" description="Polar residues" evidence="7">
    <location>
        <begin position="72"/>
        <end position="82"/>
    </location>
</feature>
<dbReference type="Pfam" id="PF23952">
    <property type="entry name" value="LRR_EndoS"/>
    <property type="match status" value="1"/>
</dbReference>
<dbReference type="Gene3D" id="3.80.10.10">
    <property type="entry name" value="Ribonuclease Inhibitor"/>
    <property type="match status" value="2"/>
</dbReference>
<keyword evidence="4" id="KW-0969">Cilium</keyword>
<evidence type="ECO:0000256" key="6">
    <source>
        <dbReference type="SAM" id="Coils"/>
    </source>
</evidence>
<dbReference type="SUPFAM" id="SSF52058">
    <property type="entry name" value="L domain-like"/>
    <property type="match status" value="1"/>
</dbReference>
<evidence type="ECO:0000256" key="4">
    <source>
        <dbReference type="ARBA" id="ARBA00023069"/>
    </source>
</evidence>
<organism evidence="8">
    <name type="scientific">Neospora caninum (strain Liverpool)</name>
    <dbReference type="NCBI Taxonomy" id="572307"/>
    <lineage>
        <taxon>Eukaryota</taxon>
        <taxon>Sar</taxon>
        <taxon>Alveolata</taxon>
        <taxon>Apicomplexa</taxon>
        <taxon>Conoidasida</taxon>
        <taxon>Coccidia</taxon>
        <taxon>Eucoccidiorida</taxon>
        <taxon>Eimeriorina</taxon>
        <taxon>Sarcocystidae</taxon>
        <taxon>Neospora</taxon>
    </lineage>
</organism>
<evidence type="ECO:0000256" key="3">
    <source>
        <dbReference type="ARBA" id="ARBA00022737"/>
    </source>
</evidence>
<dbReference type="InterPro" id="IPR001611">
    <property type="entry name" value="Leu-rich_rpt"/>
</dbReference>
<protein>
    <submittedName>
        <fullName evidence="8">Leucine rich repeat protein, putative</fullName>
    </submittedName>
</protein>
<proteinExistence type="predicted"/>
<feature type="region of interest" description="Disordered" evidence="7">
    <location>
        <begin position="253"/>
        <end position="272"/>
    </location>
</feature>
<feature type="compositionally biased region" description="Polar residues" evidence="7">
    <location>
        <begin position="253"/>
        <end position="266"/>
    </location>
</feature>
<evidence type="ECO:0000256" key="1">
    <source>
        <dbReference type="ARBA" id="ARBA00004138"/>
    </source>
</evidence>
<dbReference type="PROSITE" id="PS51450">
    <property type="entry name" value="LRR"/>
    <property type="match status" value="2"/>
</dbReference>
<keyword evidence="5" id="KW-0966">Cell projection</keyword>
<dbReference type="PANTHER" id="PTHR45973:SF9">
    <property type="entry name" value="LEUCINE-RICH REPEAT-CONTAINING PROTEIN 46"/>
    <property type="match status" value="1"/>
</dbReference>
<dbReference type="SMART" id="SM00365">
    <property type="entry name" value="LRR_SD22"/>
    <property type="match status" value="2"/>
</dbReference>
<dbReference type="AlphaFoldDB" id="A0A0F7UQU2"/>
<sequence length="651" mass="71439">MPLNGYKRFHGQLVVLSMHADSLSGDDGLTRPALSPALQRGGCQPFCVQERAASRNDKTGPVCPARARDQTSAESDSNTETASRCPAGPSMTKALLRQICKASGQYESPALNEKLYFHFRGFTKIENLDSYTQVRALWLEGNGIRKIEGLDNLKQLQCLEIQNLDSCTKLVMLDLSHNCIRRVQGLSSLPHLNNIKLAYNAFETLDDIRGLAECRALTNLDLSHNCIEIGDSSKSRRFATTSAPVRGGANLVESNSEAACTSTSDAETNEDRNDSDWLEDFVKLLRQLPGLTCLYFHGNPVIRKLPYYRKRIIAALPGLRYLDDRPVKALERNASEAWVKGGKEAETAAIRQFKDAEKLQFNSYLEDFRNMQNKYRENVRRALDRIAKEEERRAQMAANSGEGILTAPTGARLWTQEEQKHEIARADAVRRRWLRAADAELRAIEMPRTATEPTASGRNDPRDVVAAAAEGSRQVSGTTFLRRLQRAASDEAVAPSLLGVEHEVPTSVGAPTDSDDPATSVDDCGHVVDAALPGGFDELPSLASDGARPLILSETCHFVAEDQNGVAVRDRKGSENSVFETWKQSSHGGQMRLAEFDAPRNPGRRNPPSAGGGARENVSLLNDESASTGATVLGTGGAQEEKHEFCFGRMD</sequence>
<accession>A0A0F7UQU2</accession>
<feature type="region of interest" description="Disordered" evidence="7">
    <location>
        <begin position="56"/>
        <end position="88"/>
    </location>
</feature>
<evidence type="ECO:0000256" key="7">
    <source>
        <dbReference type="SAM" id="MobiDB-lite"/>
    </source>
</evidence>
<keyword evidence="2" id="KW-0433">Leucine-rich repeat</keyword>
<dbReference type="EMBL" id="LN714487">
    <property type="protein sequence ID" value="CEL70830.1"/>
    <property type="molecule type" value="Genomic_DNA"/>
</dbReference>
<feature type="coiled-coil region" evidence="6">
    <location>
        <begin position="365"/>
        <end position="399"/>
    </location>
</feature>
<dbReference type="InterPro" id="IPR032675">
    <property type="entry name" value="LRR_dom_sf"/>
</dbReference>
<gene>
    <name evidence="8" type="ORF">BN1204_065070</name>
</gene>
<feature type="region of interest" description="Disordered" evidence="7">
    <location>
        <begin position="584"/>
        <end position="651"/>
    </location>
</feature>
<comment type="subcellular location">
    <subcellularLocation>
        <location evidence="1">Cell projection</location>
        <location evidence="1">Cilium</location>
    </subcellularLocation>
</comment>
<evidence type="ECO:0000256" key="5">
    <source>
        <dbReference type="ARBA" id="ARBA00023273"/>
    </source>
</evidence>
<keyword evidence="3" id="KW-0677">Repeat</keyword>
<dbReference type="InterPro" id="IPR050576">
    <property type="entry name" value="Cilia_flagella_integrity"/>
</dbReference>
<evidence type="ECO:0000313" key="8">
    <source>
        <dbReference type="EMBL" id="CEL70830.1"/>
    </source>
</evidence>
<dbReference type="PANTHER" id="PTHR45973">
    <property type="entry name" value="PROTEIN PHOSPHATASE 1 REGULATORY SUBUNIT SDS22-RELATED"/>
    <property type="match status" value="1"/>
</dbReference>
<keyword evidence="6" id="KW-0175">Coiled coil</keyword>
<feature type="compositionally biased region" description="Basic and acidic residues" evidence="7">
    <location>
        <begin position="639"/>
        <end position="651"/>
    </location>
</feature>
<evidence type="ECO:0000256" key="2">
    <source>
        <dbReference type="ARBA" id="ARBA00022614"/>
    </source>
</evidence>